<dbReference type="EMBL" id="CP017717">
    <property type="protein sequence ID" value="AQZ62939.1"/>
    <property type="molecule type" value="Genomic_DNA"/>
</dbReference>
<dbReference type="SUPFAM" id="SSF50978">
    <property type="entry name" value="WD40 repeat-like"/>
    <property type="match status" value="1"/>
</dbReference>
<dbReference type="InterPro" id="IPR015943">
    <property type="entry name" value="WD40/YVTN_repeat-like_dom_sf"/>
</dbReference>
<name>A0A1U9ZYE6_9ACTN</name>
<dbReference type="OrthoDB" id="3497017at2"/>
<evidence type="ECO:0000256" key="3">
    <source>
        <dbReference type="PROSITE-ProRule" id="PRU00221"/>
    </source>
</evidence>
<dbReference type="Proteomes" id="UP000190797">
    <property type="component" value="Chromosome"/>
</dbReference>
<organism evidence="4 5">
    <name type="scientific">[Actinomadura] parvosata subsp. kistnae</name>
    <dbReference type="NCBI Taxonomy" id="1909395"/>
    <lineage>
        <taxon>Bacteria</taxon>
        <taxon>Bacillati</taxon>
        <taxon>Actinomycetota</taxon>
        <taxon>Actinomycetes</taxon>
        <taxon>Streptosporangiales</taxon>
        <taxon>Streptosporangiaceae</taxon>
        <taxon>Nonomuraea</taxon>
    </lineage>
</organism>
<dbReference type="AlphaFoldDB" id="A0A1U9ZYE6"/>
<dbReference type="SMART" id="SM00320">
    <property type="entry name" value="WD40"/>
    <property type="match status" value="10"/>
</dbReference>
<dbReference type="PROSITE" id="PS50082">
    <property type="entry name" value="WD_REPEATS_2"/>
    <property type="match status" value="2"/>
</dbReference>
<proteinExistence type="predicted"/>
<evidence type="ECO:0000313" key="4">
    <source>
        <dbReference type="EMBL" id="AQZ62939.1"/>
    </source>
</evidence>
<dbReference type="PROSITE" id="PS50294">
    <property type="entry name" value="WD_REPEATS_REGION"/>
    <property type="match status" value="1"/>
</dbReference>
<feature type="repeat" description="WD" evidence="3">
    <location>
        <begin position="407"/>
        <end position="440"/>
    </location>
</feature>
<dbReference type="SUPFAM" id="SSF82171">
    <property type="entry name" value="DPP6 N-terminal domain-like"/>
    <property type="match status" value="1"/>
</dbReference>
<keyword evidence="5" id="KW-1185">Reference proteome</keyword>
<evidence type="ECO:0000256" key="2">
    <source>
        <dbReference type="ARBA" id="ARBA00022737"/>
    </source>
</evidence>
<evidence type="ECO:0000256" key="1">
    <source>
        <dbReference type="ARBA" id="ARBA00022574"/>
    </source>
</evidence>
<gene>
    <name evidence="4" type="ORF">BKM31_17035</name>
</gene>
<dbReference type="InterPro" id="IPR001680">
    <property type="entry name" value="WD40_rpt"/>
</dbReference>
<dbReference type="InterPro" id="IPR036322">
    <property type="entry name" value="WD40_repeat_dom_sf"/>
</dbReference>
<dbReference type="Gene3D" id="2.130.10.10">
    <property type="entry name" value="YVTN repeat-like/Quinoprotein amine dehydrogenase"/>
    <property type="match status" value="4"/>
</dbReference>
<evidence type="ECO:0008006" key="6">
    <source>
        <dbReference type="Google" id="ProtNLM"/>
    </source>
</evidence>
<accession>A0A1U9ZYE6</accession>
<protein>
    <recommendedName>
        <fullName evidence="6">Anaphase-promoting complex subunit 4 WD40 domain-containing protein</fullName>
    </recommendedName>
</protein>
<dbReference type="RefSeq" id="WP_080039133.1">
    <property type="nucleotide sequence ID" value="NZ_CP017717.1"/>
</dbReference>
<feature type="repeat" description="WD" evidence="3">
    <location>
        <begin position="622"/>
        <end position="655"/>
    </location>
</feature>
<keyword evidence="1 3" id="KW-0853">WD repeat</keyword>
<dbReference type="PANTHER" id="PTHR19848:SF8">
    <property type="entry name" value="F-BOX AND WD REPEAT DOMAIN CONTAINING 7"/>
    <property type="match status" value="1"/>
</dbReference>
<dbReference type="Pfam" id="PF00400">
    <property type="entry name" value="WD40"/>
    <property type="match status" value="2"/>
</dbReference>
<sequence length="735" mass="77816">MAMAADGRTLAGALDDGRIALWNTADPDRTGRSLSAQYPVYSLALSGDGTILATSGGGVGWLWPTAASGRPRALTGHEGGISEVAMSADGTTVIAAVNIQIPGPAPGEDRDRFSLWAWTATAPAVPRRLTEQPGTVDQIKVSADGKAVTGIIRHSSKNNEVWVWRTGDPGTKLRLSGGHRISSLRDDLFISANGATVAVRADNQPGSRGDAVVVWTVDEPGKPRRMAGDVDLRSAISISTDSKILTRTPDGTGLLLQGITKADTPLRLTGQQGIIDQIALSDDGSTAAATTNDRGSGSQVWLWDTAAPSRPQRLSGYVGGTIEQILLSGAGRGIDVLTAAEESGQTKYDQQLWHWDTAAPDRPRELTGHQGRLSRIEVSANATVVVGSGDYATWLWRTSTDERARLLDGYHGPVHGVALTSDGRIAAGRGKDGTVWRWDLTRPAEPSRPFIGQRLAITEIALSANGHLLAGTDARGTVWIWDAASPLFPGRALRGTHAQIIGLAVSANGRTLVGFDGQGTIWAWDTSRPDQAARILHRLHEKIKDVTLGANGRVLAAATYSAGVLVWDPLDGETARSFTGLKGEIDQVALSANGELLAGGGSGGEVWTWDIQGSDQQLGHLLAGHRSAIANVTVSTDETTIVSADSDGHIRMWTVAAQGQIGPVLSGYLTSEQGIALDDNASTLLATDSDGNLHLWQMATRHSMPACVTLAERMRRTPEWKQHLGETSVQEACHP</sequence>
<keyword evidence="2" id="KW-0677">Repeat</keyword>
<evidence type="ECO:0000313" key="5">
    <source>
        <dbReference type="Proteomes" id="UP000190797"/>
    </source>
</evidence>
<dbReference type="STRING" id="1909395.BKM31_17035"/>
<dbReference type="KEGG" id="noa:BKM31_17035"/>
<dbReference type="PANTHER" id="PTHR19848">
    <property type="entry name" value="WD40 REPEAT PROTEIN"/>
    <property type="match status" value="1"/>
</dbReference>
<reference evidence="5" key="1">
    <citation type="journal article" date="2017" name="Med. Chem. Commun.">
        <title>Nonomuraea sp. ATCC 55076 harbours the largest actinomycete chromosome to date and the kistamicin biosynthetic gene cluster.</title>
        <authorList>
            <person name="Nazari B."/>
            <person name="Forneris C.C."/>
            <person name="Gibson M.I."/>
            <person name="Moon K."/>
            <person name="Schramma K.R."/>
            <person name="Seyedsayamdost M.R."/>
        </authorList>
    </citation>
    <scope>NUCLEOTIDE SEQUENCE [LARGE SCALE GENOMIC DNA]</scope>
    <source>
        <strain evidence="5">ATCC 55076</strain>
    </source>
</reference>